<evidence type="ECO:0000259" key="11">
    <source>
        <dbReference type="PROSITE" id="PS50262"/>
    </source>
</evidence>
<dbReference type="Pfam" id="PF00001">
    <property type="entry name" value="7tm_1"/>
    <property type="match status" value="1"/>
</dbReference>
<feature type="transmembrane region" description="Helical" evidence="10">
    <location>
        <begin position="55"/>
        <end position="75"/>
    </location>
</feature>
<keyword evidence="5 9" id="KW-0297">G-protein coupled receptor</keyword>
<dbReference type="SUPFAM" id="SSF81321">
    <property type="entry name" value="Family A G protein-coupled receptor-like"/>
    <property type="match status" value="1"/>
</dbReference>
<evidence type="ECO:0000313" key="13">
    <source>
        <dbReference type="Proteomes" id="UP001374579"/>
    </source>
</evidence>
<keyword evidence="3 9" id="KW-0812">Transmembrane</keyword>
<feature type="transmembrane region" description="Helical" evidence="10">
    <location>
        <begin position="218"/>
        <end position="238"/>
    </location>
</feature>
<evidence type="ECO:0000256" key="10">
    <source>
        <dbReference type="SAM" id="Phobius"/>
    </source>
</evidence>
<feature type="transmembrane region" description="Helical" evidence="10">
    <location>
        <begin position="95"/>
        <end position="116"/>
    </location>
</feature>
<evidence type="ECO:0000256" key="7">
    <source>
        <dbReference type="ARBA" id="ARBA00023170"/>
    </source>
</evidence>
<keyword evidence="13" id="KW-1185">Reference proteome</keyword>
<dbReference type="Gene3D" id="1.20.1070.10">
    <property type="entry name" value="Rhodopsin 7-helix transmembrane proteins"/>
    <property type="match status" value="1"/>
</dbReference>
<evidence type="ECO:0000256" key="2">
    <source>
        <dbReference type="ARBA" id="ARBA00022475"/>
    </source>
</evidence>
<dbReference type="PROSITE" id="PS50262">
    <property type="entry name" value="G_PROTEIN_RECEP_F1_2"/>
    <property type="match status" value="1"/>
</dbReference>
<comment type="caution">
    <text evidence="12">The sequence shown here is derived from an EMBL/GenBank/DDBJ whole genome shotgun (WGS) entry which is preliminary data.</text>
</comment>
<dbReference type="GO" id="GO:0005886">
    <property type="term" value="C:plasma membrane"/>
    <property type="evidence" value="ECO:0007669"/>
    <property type="project" value="UniProtKB-SubCell"/>
</dbReference>
<keyword evidence="7 9" id="KW-0675">Receptor</keyword>
<dbReference type="PROSITE" id="PS00237">
    <property type="entry name" value="G_PROTEIN_RECEP_F1_1"/>
    <property type="match status" value="1"/>
</dbReference>
<keyword evidence="2" id="KW-1003">Cell membrane</keyword>
<dbReference type="GO" id="GO:0004930">
    <property type="term" value="F:G protein-coupled receptor activity"/>
    <property type="evidence" value="ECO:0007669"/>
    <property type="project" value="UniProtKB-KW"/>
</dbReference>
<evidence type="ECO:0000313" key="12">
    <source>
        <dbReference type="EMBL" id="KAK7112876.1"/>
    </source>
</evidence>
<dbReference type="PRINTS" id="PR00237">
    <property type="entry name" value="GPCRRHODOPSN"/>
</dbReference>
<accession>A0AAN9GM14</accession>
<comment type="similarity">
    <text evidence="9">Belongs to the G-protein coupled receptor 1 family.</text>
</comment>
<feature type="transmembrane region" description="Helical" evidence="10">
    <location>
        <begin position="20"/>
        <end position="43"/>
    </location>
</feature>
<organism evidence="12 13">
    <name type="scientific">Littorina saxatilis</name>
    <dbReference type="NCBI Taxonomy" id="31220"/>
    <lineage>
        <taxon>Eukaryota</taxon>
        <taxon>Metazoa</taxon>
        <taxon>Spiralia</taxon>
        <taxon>Lophotrochozoa</taxon>
        <taxon>Mollusca</taxon>
        <taxon>Gastropoda</taxon>
        <taxon>Caenogastropoda</taxon>
        <taxon>Littorinimorpha</taxon>
        <taxon>Littorinoidea</taxon>
        <taxon>Littorinidae</taxon>
        <taxon>Littorina</taxon>
    </lineage>
</organism>
<evidence type="ECO:0000256" key="5">
    <source>
        <dbReference type="ARBA" id="ARBA00023040"/>
    </source>
</evidence>
<dbReference type="EMBL" id="JBAMIC010000002">
    <property type="protein sequence ID" value="KAK7112876.1"/>
    <property type="molecule type" value="Genomic_DNA"/>
</dbReference>
<evidence type="ECO:0000256" key="8">
    <source>
        <dbReference type="ARBA" id="ARBA00023224"/>
    </source>
</evidence>
<feature type="transmembrane region" description="Helical" evidence="10">
    <location>
        <begin position="284"/>
        <end position="306"/>
    </location>
</feature>
<keyword evidence="8 9" id="KW-0807">Transducer</keyword>
<proteinExistence type="inferred from homology"/>
<dbReference type="SMART" id="SM01381">
    <property type="entry name" value="7TM_GPCR_Srsx"/>
    <property type="match status" value="1"/>
</dbReference>
<feature type="transmembrane region" description="Helical" evidence="10">
    <location>
        <begin position="250"/>
        <end position="272"/>
    </location>
</feature>
<keyword evidence="6 10" id="KW-0472">Membrane</keyword>
<gene>
    <name evidence="12" type="ORF">V1264_012254</name>
</gene>
<evidence type="ECO:0000256" key="4">
    <source>
        <dbReference type="ARBA" id="ARBA00022989"/>
    </source>
</evidence>
<reference evidence="12 13" key="1">
    <citation type="submission" date="2024-02" db="EMBL/GenBank/DDBJ databases">
        <title>Chromosome-scale genome assembly of the rough periwinkle Littorina saxatilis.</title>
        <authorList>
            <person name="De Jode A."/>
            <person name="Faria R."/>
            <person name="Formenti G."/>
            <person name="Sims Y."/>
            <person name="Smith T.P."/>
            <person name="Tracey A."/>
            <person name="Wood J.M.D."/>
            <person name="Zagrodzka Z.B."/>
            <person name="Johannesson K."/>
            <person name="Butlin R.K."/>
            <person name="Leder E.H."/>
        </authorList>
    </citation>
    <scope>NUCLEOTIDE SEQUENCE [LARGE SCALE GENOMIC DNA]</scope>
    <source>
        <strain evidence="12">Snail1</strain>
        <tissue evidence="12">Muscle</tissue>
    </source>
</reference>
<feature type="transmembrane region" description="Helical" evidence="10">
    <location>
        <begin position="186"/>
        <end position="206"/>
    </location>
</feature>
<name>A0AAN9GM14_9CAEN</name>
<feature type="transmembrane region" description="Helical" evidence="10">
    <location>
        <begin position="137"/>
        <end position="159"/>
    </location>
</feature>
<evidence type="ECO:0000256" key="6">
    <source>
        <dbReference type="ARBA" id="ARBA00023136"/>
    </source>
</evidence>
<dbReference type="AlphaFoldDB" id="A0AAN9GM14"/>
<evidence type="ECO:0000256" key="1">
    <source>
        <dbReference type="ARBA" id="ARBA00004651"/>
    </source>
</evidence>
<dbReference type="Proteomes" id="UP001374579">
    <property type="component" value="Unassembled WGS sequence"/>
</dbReference>
<evidence type="ECO:0000256" key="3">
    <source>
        <dbReference type="ARBA" id="ARBA00022692"/>
    </source>
</evidence>
<evidence type="ECO:0000256" key="9">
    <source>
        <dbReference type="RuleBase" id="RU000688"/>
    </source>
</evidence>
<dbReference type="InterPro" id="IPR017452">
    <property type="entry name" value="GPCR_Rhodpsn_7TM"/>
</dbReference>
<protein>
    <recommendedName>
        <fullName evidence="11">G-protein coupled receptors family 1 profile domain-containing protein</fullName>
    </recommendedName>
</protein>
<dbReference type="InterPro" id="IPR000276">
    <property type="entry name" value="GPCR_Rhodpsn"/>
</dbReference>
<sequence>MSNDTDGLQTVPLEAVEGAFLTLAAVVLSVVAIVSNSLLIYVVVRSAAMHTSTNFFIASLSAGELVTGLFVIPFAGTAAAASSGDWAFSPDLCCFVGVMGVLGPCVSALSLLVVSADRYVAISRPLRYADLVTKTSTAFIIVFVWLLSLLLSLLPLAGWGRYRFSGSFKVCLMRSSSDSRAHVPEVVVMGVLSTFIPVTLVILIVLKTAHHIRGHRRVFAFVPVPVAVTSLPSGTRTMTASSSRVKATRTLLLVSAVFVALCVPAVVAFALCQRPSSCTVSARVLRTLLWLSFLSCIVNPIIIMTLNGKFRARLKALLCRHGQCGVWKPAPSDKDPFTITSGLQAVLDASLLVNVVHGTGQQDAKQRRHVLMSVQARAVELQAQYVFIRRTGMVTLRKTRSSPDCRVAGAEGVGS</sequence>
<comment type="subcellular location">
    <subcellularLocation>
        <location evidence="1">Cell membrane</location>
        <topology evidence="1">Multi-pass membrane protein</topology>
    </subcellularLocation>
</comment>
<dbReference type="PANTHER" id="PTHR22752:SF14">
    <property type="entry name" value="G-PROTEIN COUPLED RECEPTORS FAMILY 1 PROFILE DOMAIN-CONTAINING PROTEIN"/>
    <property type="match status" value="1"/>
</dbReference>
<feature type="domain" description="G-protein coupled receptors family 1 profile" evidence="11">
    <location>
        <begin position="35"/>
        <end position="303"/>
    </location>
</feature>
<dbReference type="PANTHER" id="PTHR22752">
    <property type="entry name" value="G PROTEIN-COUPLED RECEPTOR"/>
    <property type="match status" value="1"/>
</dbReference>
<keyword evidence="4 10" id="KW-1133">Transmembrane helix</keyword>
<dbReference type="CDD" id="cd00637">
    <property type="entry name" value="7tm_classA_rhodopsin-like"/>
    <property type="match status" value="1"/>
</dbReference>